<keyword evidence="4" id="KW-0614">Plasmid</keyword>
<evidence type="ECO:0000259" key="3">
    <source>
        <dbReference type="PROSITE" id="PS50110"/>
    </source>
</evidence>
<reference evidence="4 5" key="1">
    <citation type="journal article" date="2011" name="J. Bacteriol.">
        <title>Complete genome sequence of Burkholderia rhizoxinica, an endosymbiont of Rhizopus microsporus.</title>
        <authorList>
            <person name="Lackner G."/>
            <person name="Moebius N."/>
            <person name="Partida-Martinez L."/>
            <person name="Hertweck C."/>
        </authorList>
    </citation>
    <scope>NUCLEOTIDE SEQUENCE [LARGE SCALE GENOMIC DNA]</scope>
    <source>
        <strain evidence="5">DSM 19002 / CIP 109453 / HKI 454</strain>
        <plasmid evidence="4 5">pBRH01</plasmid>
    </source>
</reference>
<gene>
    <name evidence="4" type="ordered locus">RBRH_03477</name>
</gene>
<feature type="modified residue" description="4-aspartylphosphate" evidence="2">
    <location>
        <position position="73"/>
    </location>
</feature>
<dbReference type="SMART" id="SM00448">
    <property type="entry name" value="REC"/>
    <property type="match status" value="1"/>
</dbReference>
<dbReference type="GO" id="GO:0000160">
    <property type="term" value="P:phosphorelay signal transduction system"/>
    <property type="evidence" value="ECO:0007669"/>
    <property type="project" value="InterPro"/>
</dbReference>
<evidence type="ECO:0000313" key="4">
    <source>
        <dbReference type="EMBL" id="CBW77199.1"/>
    </source>
</evidence>
<dbReference type="InterPro" id="IPR001789">
    <property type="entry name" value="Sig_transdc_resp-reg_receiver"/>
</dbReference>
<proteinExistence type="predicted"/>
<dbReference type="PANTHER" id="PTHR44591:SF19">
    <property type="entry name" value="TWO-COMPONENT RESPONSE REGULATOR-RELATED"/>
    <property type="match status" value="1"/>
</dbReference>
<dbReference type="PANTHER" id="PTHR44591">
    <property type="entry name" value="STRESS RESPONSE REGULATOR PROTEIN 1"/>
    <property type="match status" value="1"/>
</dbReference>
<evidence type="ECO:0000313" key="5">
    <source>
        <dbReference type="Proteomes" id="UP000007437"/>
    </source>
</evidence>
<dbReference type="HOGENOM" id="CLU_000445_69_17_4"/>
<keyword evidence="1 2" id="KW-0597">Phosphoprotein</keyword>
<dbReference type="PROSITE" id="PS50110">
    <property type="entry name" value="RESPONSE_REGULATORY"/>
    <property type="match status" value="1"/>
</dbReference>
<dbReference type="EMBL" id="FR687360">
    <property type="protein sequence ID" value="CBW77199.1"/>
    <property type="molecule type" value="Genomic_DNA"/>
</dbReference>
<dbReference type="CDD" id="cd00156">
    <property type="entry name" value="REC"/>
    <property type="match status" value="1"/>
</dbReference>
<evidence type="ECO:0000256" key="1">
    <source>
        <dbReference type="ARBA" id="ARBA00022553"/>
    </source>
</evidence>
<dbReference type="InterPro" id="IPR050595">
    <property type="entry name" value="Bact_response_regulator"/>
</dbReference>
<protein>
    <submittedName>
        <fullName evidence="4">Two-component response regulator</fullName>
    </submittedName>
</protein>
<dbReference type="Proteomes" id="UP000007437">
    <property type="component" value="Plasmid pBRH01"/>
</dbReference>
<geneLocation type="plasmid" evidence="4 5">
    <name>pBRH01</name>
</geneLocation>
<name>E5AVS5_MYCRK</name>
<dbReference type="SUPFAM" id="SSF52172">
    <property type="entry name" value="CheY-like"/>
    <property type="match status" value="1"/>
</dbReference>
<dbReference type="KEGG" id="brh:RBRH_03477"/>
<accession>E5AVS5</accession>
<organism evidence="4 5">
    <name type="scientific">Mycetohabitans rhizoxinica (strain DSM 19002 / CIP 109453 / HKI 454)</name>
    <name type="common">Paraburkholderia rhizoxinica</name>
    <dbReference type="NCBI Taxonomy" id="882378"/>
    <lineage>
        <taxon>Bacteria</taxon>
        <taxon>Pseudomonadati</taxon>
        <taxon>Pseudomonadota</taxon>
        <taxon>Betaproteobacteria</taxon>
        <taxon>Burkholderiales</taxon>
        <taxon>Burkholderiaceae</taxon>
        <taxon>Mycetohabitans</taxon>
    </lineage>
</organism>
<dbReference type="eggNOG" id="COG0784">
    <property type="taxonomic scope" value="Bacteria"/>
</dbReference>
<dbReference type="AlphaFoldDB" id="E5AVS5"/>
<feature type="domain" description="Response regulatory" evidence="3">
    <location>
        <begin position="24"/>
        <end position="135"/>
    </location>
</feature>
<evidence type="ECO:0000256" key="2">
    <source>
        <dbReference type="PROSITE-ProRule" id="PRU00169"/>
    </source>
</evidence>
<dbReference type="Gene3D" id="3.40.50.2300">
    <property type="match status" value="1"/>
</dbReference>
<sequence length="151" mass="16403">MSARELPHPGAAALGWLELNVTTTVLLVDDDPETLAAWAICCAQQGYGVQSATDGGHALALLDATQIDIVVADWRMPKMSGSALCQAIRNHPALADTLFILVSGESSPPAFVRYDAFLRKPLDYPELFATMRRLLDVRAEERAATRRLPSV</sequence>
<dbReference type="Pfam" id="PF00072">
    <property type="entry name" value="Response_reg"/>
    <property type="match status" value="1"/>
</dbReference>
<dbReference type="InterPro" id="IPR011006">
    <property type="entry name" value="CheY-like_superfamily"/>
</dbReference>